<feature type="region of interest" description="Disordered" evidence="1">
    <location>
        <begin position="422"/>
        <end position="445"/>
    </location>
</feature>
<dbReference type="EMBL" id="ML994652">
    <property type="protein sequence ID" value="KAF2181587.1"/>
    <property type="molecule type" value="Genomic_DNA"/>
</dbReference>
<dbReference type="Proteomes" id="UP000800200">
    <property type="component" value="Unassembled WGS sequence"/>
</dbReference>
<gene>
    <name evidence="2" type="ORF">K469DRAFT_713652</name>
</gene>
<protein>
    <submittedName>
        <fullName evidence="2">Uncharacterized protein</fullName>
    </submittedName>
</protein>
<keyword evidence="3" id="KW-1185">Reference proteome</keyword>
<feature type="compositionally biased region" description="Polar residues" evidence="1">
    <location>
        <begin position="801"/>
        <end position="812"/>
    </location>
</feature>
<proteinExistence type="predicted"/>
<reference evidence="2" key="1">
    <citation type="journal article" date="2020" name="Stud. Mycol.">
        <title>101 Dothideomycetes genomes: a test case for predicting lifestyles and emergence of pathogens.</title>
        <authorList>
            <person name="Haridas S."/>
            <person name="Albert R."/>
            <person name="Binder M."/>
            <person name="Bloem J."/>
            <person name="Labutti K."/>
            <person name="Salamov A."/>
            <person name="Andreopoulos B."/>
            <person name="Baker S."/>
            <person name="Barry K."/>
            <person name="Bills G."/>
            <person name="Bluhm B."/>
            <person name="Cannon C."/>
            <person name="Castanera R."/>
            <person name="Culley D."/>
            <person name="Daum C."/>
            <person name="Ezra D."/>
            <person name="Gonzalez J."/>
            <person name="Henrissat B."/>
            <person name="Kuo A."/>
            <person name="Liang C."/>
            <person name="Lipzen A."/>
            <person name="Lutzoni F."/>
            <person name="Magnuson J."/>
            <person name="Mondo S."/>
            <person name="Nolan M."/>
            <person name="Ohm R."/>
            <person name="Pangilinan J."/>
            <person name="Park H.-J."/>
            <person name="Ramirez L."/>
            <person name="Alfaro M."/>
            <person name="Sun H."/>
            <person name="Tritt A."/>
            <person name="Yoshinaga Y."/>
            <person name="Zwiers L.-H."/>
            <person name="Turgeon B."/>
            <person name="Goodwin S."/>
            <person name="Spatafora J."/>
            <person name="Crous P."/>
            <person name="Grigoriev I."/>
        </authorList>
    </citation>
    <scope>NUCLEOTIDE SEQUENCE</scope>
    <source>
        <strain evidence="2">CBS 207.26</strain>
    </source>
</reference>
<name>A0A6A6DPS9_9PEZI</name>
<sequence>MAAKGDQTSRAMDVAARSIDLLAVLTKASQTAEIGVVTLREISNWLGREGLDENELKFFLESTRALARPNNQAEVVNFFKAIIDRKPKRLIVPLSARPSGALGRLISTDPYQQWITSTISCLFRYHDERFIKHVLCNLIMQKSHEGSKPLSEYQLEWHPDTLRLGDVVNKVIHSNWLHIANAGIIGSPGECPHLPEELQWACEKGHNVESYKLAVIITKLLDPPREVIVQSEHLLTNLVLWLIWHFGGHLRIVVSGEIKYDKHLGPKDNTVECRVLKSCPKGKDKECTASKSAPTFQMLENVAGSLKTLFSGKYDSRQTLKSEPRVRQKLYHSPFQYPKGSQNSIKIQTQCTAQEILRWFVERPVSRVPHSSRLEFLVSLASSSESPSDLRIGDLLGRTPGLLNTQCGELGRAFVVFSLPRQLTPSTDDNPMDESSNGDEDMEDESVAFDRRPQVLLMFFPILQDLIESVGQSCRCYSCHRQSSCSNFSFDENCLQHKAFMDVMCYFAHGIADAFGAPDVSSYTETRAGDYGATAILLDVIDNVRFDHRKPEGLLRWDTLLSTSAQVFLGCPPLDQLTDATHNDASVDTSPNFMQHLSSTVVAIQYGDLAVVVPWLDISQRLSTRGCFRFTVAEGQLGVPVDEELGRMQFQALARDVAVIETQHTEDVSDYVERYKMSGHASSSHIEVFDDQCEALCAYVLVSVDRNRYKLLMRVSSKLHSRMVDPSRSMLKLSQGVFNIRCNHQATRSGIVPDGHTVELYEFDDLLGRWGDTTGRQSISEDNSSESSGTMSDEEKENSETEGNVSLSNTVAEPNMKKPEQARSSRVQPLCVSHVLGSSFKYNTALALMGDGPVFINRGDSCLTCSLERAADFKTENGTQNHGRWIVNKVRDPVRQLPRSTPRLKGSRKAGLLEDASRIKSDDGSGLGVDVTVMEIVE</sequence>
<feature type="compositionally biased region" description="Low complexity" evidence="1">
    <location>
        <begin position="778"/>
        <end position="791"/>
    </location>
</feature>
<feature type="compositionally biased region" description="Acidic residues" evidence="1">
    <location>
        <begin position="430"/>
        <end position="445"/>
    </location>
</feature>
<dbReference type="AlphaFoldDB" id="A0A6A6DPS9"/>
<dbReference type="OrthoDB" id="3526561at2759"/>
<evidence type="ECO:0000313" key="2">
    <source>
        <dbReference type="EMBL" id="KAF2181587.1"/>
    </source>
</evidence>
<organism evidence="2 3">
    <name type="scientific">Zopfia rhizophila CBS 207.26</name>
    <dbReference type="NCBI Taxonomy" id="1314779"/>
    <lineage>
        <taxon>Eukaryota</taxon>
        <taxon>Fungi</taxon>
        <taxon>Dikarya</taxon>
        <taxon>Ascomycota</taxon>
        <taxon>Pezizomycotina</taxon>
        <taxon>Dothideomycetes</taxon>
        <taxon>Dothideomycetes incertae sedis</taxon>
        <taxon>Zopfiaceae</taxon>
        <taxon>Zopfia</taxon>
    </lineage>
</organism>
<evidence type="ECO:0000313" key="3">
    <source>
        <dbReference type="Proteomes" id="UP000800200"/>
    </source>
</evidence>
<evidence type="ECO:0000256" key="1">
    <source>
        <dbReference type="SAM" id="MobiDB-lite"/>
    </source>
</evidence>
<feature type="region of interest" description="Disordered" evidence="1">
    <location>
        <begin position="774"/>
        <end position="827"/>
    </location>
</feature>
<accession>A0A6A6DPS9</accession>